<sequence length="277" mass="31512">MISNMRHLFNNSYSTIIRIAVLIIVLFNTVFIYGKQINDGDGPKSKLTVTSKIVVVNKGTIRSIHKGTHSLSEVCIKENQILEIGDDIATVMVLKYGSEEERAVYLNENRRLLLLLEDQLEAFKNTNSSSNEAQMKHIHQSLDSLKNKYEKLQEYLIKHRGKPAIVTNILMKKGDRIKQGDIIAEIIDIGVILPKGTIDEEYYRNKLDDYDVIASIRGNNIVEQEISISDLLYKRDTSNVWASHGKPSVGEFVINLDKVDISFLDQIVEIQLLLKKK</sequence>
<dbReference type="RefSeq" id="WP_039329510.1">
    <property type="nucleotide sequence ID" value="NZ_CP013690.1"/>
</dbReference>
<keyword evidence="1" id="KW-0175">Coiled coil</keyword>
<dbReference type="GeneID" id="66975876"/>
<evidence type="ECO:0000313" key="3">
    <source>
        <dbReference type="EMBL" id="ALU27239.1"/>
    </source>
</evidence>
<proteinExistence type="predicted"/>
<keyword evidence="2" id="KW-1133">Transmembrane helix</keyword>
<name>A0AAI8C6W5_9FLAO</name>
<evidence type="ECO:0000256" key="1">
    <source>
        <dbReference type="SAM" id="Coils"/>
    </source>
</evidence>
<feature type="coiled-coil region" evidence="1">
    <location>
        <begin position="106"/>
        <end position="162"/>
    </location>
</feature>
<reference evidence="3 4" key="1">
    <citation type="journal article" date="2016" name="J. Zhejiang Univ. Sci. B">
        <title>Antibiotic resistance mechanisms of Myroides sp.</title>
        <authorList>
            <person name="Hu S."/>
            <person name="Yuan S."/>
            <person name="Qu H."/>
            <person name="Jiang T."/>
            <person name="Zhou Y."/>
            <person name="Wang M."/>
            <person name="Ming D."/>
        </authorList>
    </citation>
    <scope>NUCLEOTIDE SEQUENCE [LARGE SCALE GENOMIC DNA]</scope>
    <source>
        <strain evidence="3 4">PR63039</strain>
    </source>
</reference>
<feature type="transmembrane region" description="Helical" evidence="2">
    <location>
        <begin position="12"/>
        <end position="34"/>
    </location>
</feature>
<accession>A0AAI8C6W5</accession>
<dbReference type="Proteomes" id="UP000069030">
    <property type="component" value="Chromosome"/>
</dbReference>
<organism evidence="3 4">
    <name type="scientific">Myroides odoratimimus</name>
    <dbReference type="NCBI Taxonomy" id="76832"/>
    <lineage>
        <taxon>Bacteria</taxon>
        <taxon>Pseudomonadati</taxon>
        <taxon>Bacteroidota</taxon>
        <taxon>Flavobacteriia</taxon>
        <taxon>Flavobacteriales</taxon>
        <taxon>Flavobacteriaceae</taxon>
        <taxon>Myroides</taxon>
    </lineage>
</organism>
<gene>
    <name evidence="3" type="ORF">AS202_14185</name>
</gene>
<dbReference type="KEGG" id="mod:AS202_14185"/>
<evidence type="ECO:0000313" key="4">
    <source>
        <dbReference type="Proteomes" id="UP000069030"/>
    </source>
</evidence>
<dbReference type="AlphaFoldDB" id="A0AAI8C6W5"/>
<keyword evidence="2" id="KW-0812">Transmembrane</keyword>
<dbReference type="EMBL" id="CP013690">
    <property type="protein sequence ID" value="ALU27239.1"/>
    <property type="molecule type" value="Genomic_DNA"/>
</dbReference>
<protein>
    <submittedName>
        <fullName evidence="3">Uncharacterized protein</fullName>
    </submittedName>
</protein>
<evidence type="ECO:0000256" key="2">
    <source>
        <dbReference type="SAM" id="Phobius"/>
    </source>
</evidence>
<keyword evidence="2" id="KW-0472">Membrane</keyword>